<evidence type="ECO:0000256" key="4">
    <source>
        <dbReference type="ARBA" id="ARBA00022989"/>
    </source>
</evidence>
<dbReference type="SUPFAM" id="SSF103481">
    <property type="entry name" value="Multidrug resistance efflux transporter EmrE"/>
    <property type="match status" value="2"/>
</dbReference>
<dbReference type="GO" id="GO:0016020">
    <property type="term" value="C:membrane"/>
    <property type="evidence" value="ECO:0007669"/>
    <property type="project" value="UniProtKB-SubCell"/>
</dbReference>
<reference evidence="8 9" key="1">
    <citation type="submission" date="2020-09" db="EMBL/GenBank/DDBJ databases">
        <title>Investigation of environmental microbe.</title>
        <authorList>
            <person name="Ou Y."/>
            <person name="Kang Q."/>
        </authorList>
    </citation>
    <scope>NUCLEOTIDE SEQUENCE [LARGE SCALE GENOMIC DNA]</scope>
    <source>
        <strain evidence="8 9">KJZ-9</strain>
    </source>
</reference>
<dbReference type="PANTHER" id="PTHR32322">
    <property type="entry name" value="INNER MEMBRANE TRANSPORTER"/>
    <property type="match status" value="1"/>
</dbReference>
<proteinExistence type="inferred from homology"/>
<feature type="transmembrane region" description="Helical" evidence="6">
    <location>
        <begin position="185"/>
        <end position="207"/>
    </location>
</feature>
<dbReference type="InterPro" id="IPR050638">
    <property type="entry name" value="AA-Vitamin_Transporters"/>
</dbReference>
<evidence type="ECO:0000256" key="2">
    <source>
        <dbReference type="ARBA" id="ARBA00007362"/>
    </source>
</evidence>
<protein>
    <submittedName>
        <fullName evidence="8">DMT family transporter</fullName>
    </submittedName>
</protein>
<evidence type="ECO:0000313" key="9">
    <source>
        <dbReference type="Proteomes" id="UP000516421"/>
    </source>
</evidence>
<dbReference type="Proteomes" id="UP000516421">
    <property type="component" value="Chromosome"/>
</dbReference>
<feature type="transmembrane region" description="Helical" evidence="6">
    <location>
        <begin position="44"/>
        <end position="63"/>
    </location>
</feature>
<dbReference type="AlphaFoldDB" id="A0A7H2BKL5"/>
<comment type="subcellular location">
    <subcellularLocation>
        <location evidence="1">Membrane</location>
        <topology evidence="1">Multi-pass membrane protein</topology>
    </subcellularLocation>
</comment>
<dbReference type="RefSeq" id="WP_190617806.1">
    <property type="nucleotide sequence ID" value="NZ_CP061538.1"/>
</dbReference>
<dbReference type="KEGG" id="rama:IDM48_01860"/>
<feature type="transmembrane region" description="Helical" evidence="6">
    <location>
        <begin position="126"/>
        <end position="147"/>
    </location>
</feature>
<feature type="transmembrane region" description="Helical" evidence="6">
    <location>
        <begin position="75"/>
        <end position="93"/>
    </location>
</feature>
<dbReference type="InterPro" id="IPR037185">
    <property type="entry name" value="EmrE-like"/>
</dbReference>
<keyword evidence="3 6" id="KW-0812">Transmembrane</keyword>
<feature type="transmembrane region" description="Helical" evidence="6">
    <location>
        <begin position="99"/>
        <end position="119"/>
    </location>
</feature>
<dbReference type="PANTHER" id="PTHR32322:SF2">
    <property type="entry name" value="EAMA DOMAIN-CONTAINING PROTEIN"/>
    <property type="match status" value="1"/>
</dbReference>
<sequence>MKNKAYPGSAKSGISAGVGLVLLSATSIQFGSAFAVYLFPHMGAWGVTAFRLAVAAFFMVLAIRPRIRAWTWIQWRAVLLFGVSIAGMNAAFYQALSRIPLGLAVAVEFAGPLLLSMALSRRRIDLLWSAIAALGLGILGVEALSGADAVNPLGVLYAFIAGLFWAGYILCSARVGEVIDGASGLAASLVIAALLVLPFGVSGAAVAFWDPQLILFGVLTGILSSLAPAIFEFMALRRVPRNIFSILLSLEPAIAALGGWLLLQQETGPVRWCAIALLICASIGITRTKPIEVSVATTELELLGYDESTATGALPTLVGFQTPVDLEDPEHPSPLTQSIRKIELSNDYRSGS</sequence>
<feature type="transmembrane region" description="Helical" evidence="6">
    <location>
        <begin position="153"/>
        <end position="173"/>
    </location>
</feature>
<keyword evidence="9" id="KW-1185">Reference proteome</keyword>
<dbReference type="EMBL" id="CP061538">
    <property type="protein sequence ID" value="QNV40211.1"/>
    <property type="molecule type" value="Genomic_DNA"/>
</dbReference>
<evidence type="ECO:0000256" key="1">
    <source>
        <dbReference type="ARBA" id="ARBA00004141"/>
    </source>
</evidence>
<keyword evidence="5 6" id="KW-0472">Membrane</keyword>
<accession>A0A7H2BKL5</accession>
<evidence type="ECO:0000256" key="6">
    <source>
        <dbReference type="SAM" id="Phobius"/>
    </source>
</evidence>
<evidence type="ECO:0000313" key="8">
    <source>
        <dbReference type="EMBL" id="QNV40211.1"/>
    </source>
</evidence>
<name>A0A7H2BKL5_9MICC</name>
<evidence type="ECO:0000256" key="5">
    <source>
        <dbReference type="ARBA" id="ARBA00023136"/>
    </source>
</evidence>
<dbReference type="Pfam" id="PF00892">
    <property type="entry name" value="EamA"/>
    <property type="match status" value="1"/>
</dbReference>
<keyword evidence="4 6" id="KW-1133">Transmembrane helix</keyword>
<evidence type="ECO:0000259" key="7">
    <source>
        <dbReference type="Pfam" id="PF00892"/>
    </source>
</evidence>
<feature type="transmembrane region" description="Helical" evidence="6">
    <location>
        <begin position="269"/>
        <end position="286"/>
    </location>
</feature>
<gene>
    <name evidence="8" type="ORF">IDM48_01860</name>
</gene>
<evidence type="ECO:0000256" key="3">
    <source>
        <dbReference type="ARBA" id="ARBA00022692"/>
    </source>
</evidence>
<feature type="transmembrane region" description="Helical" evidence="6">
    <location>
        <begin position="12"/>
        <end position="38"/>
    </location>
</feature>
<organism evidence="8 9">
    <name type="scientific">Rothia amarae</name>
    <dbReference type="NCBI Taxonomy" id="169480"/>
    <lineage>
        <taxon>Bacteria</taxon>
        <taxon>Bacillati</taxon>
        <taxon>Actinomycetota</taxon>
        <taxon>Actinomycetes</taxon>
        <taxon>Micrococcales</taxon>
        <taxon>Micrococcaceae</taxon>
        <taxon>Rothia</taxon>
    </lineage>
</organism>
<dbReference type="InterPro" id="IPR000620">
    <property type="entry name" value="EamA_dom"/>
</dbReference>
<feature type="transmembrane region" description="Helical" evidence="6">
    <location>
        <begin position="243"/>
        <end position="263"/>
    </location>
</feature>
<comment type="similarity">
    <text evidence="2">Belongs to the EamA transporter family.</text>
</comment>
<feature type="transmembrane region" description="Helical" evidence="6">
    <location>
        <begin position="213"/>
        <end position="231"/>
    </location>
</feature>
<feature type="domain" description="EamA" evidence="7">
    <location>
        <begin position="153"/>
        <end position="286"/>
    </location>
</feature>